<dbReference type="InterPro" id="IPR036388">
    <property type="entry name" value="WH-like_DNA-bd_sf"/>
</dbReference>
<evidence type="ECO:0000259" key="6">
    <source>
        <dbReference type="Pfam" id="PF08281"/>
    </source>
</evidence>
<evidence type="ECO:0000259" key="5">
    <source>
        <dbReference type="Pfam" id="PF04542"/>
    </source>
</evidence>
<dbReference type="Proteomes" id="UP000256345">
    <property type="component" value="Unassembled WGS sequence"/>
</dbReference>
<keyword evidence="10" id="KW-1185">Reference proteome</keyword>
<dbReference type="InterPro" id="IPR013249">
    <property type="entry name" value="RNA_pol_sigma70_r4_t2"/>
</dbReference>
<evidence type="ECO:0000313" key="7">
    <source>
        <dbReference type="EMBL" id="AKJ04440.1"/>
    </source>
</evidence>
<keyword evidence="4" id="KW-0804">Transcription</keyword>
<proteinExistence type="inferred from homology"/>
<evidence type="ECO:0000256" key="2">
    <source>
        <dbReference type="ARBA" id="ARBA00023015"/>
    </source>
</evidence>
<evidence type="ECO:0000256" key="3">
    <source>
        <dbReference type="ARBA" id="ARBA00023082"/>
    </source>
</evidence>
<reference evidence="8 10" key="2">
    <citation type="submission" date="2018-08" db="EMBL/GenBank/DDBJ databases">
        <title>Genomic Encyclopedia of Archaeal and Bacterial Type Strains, Phase II (KMG-II): from individual species to whole genera.</title>
        <authorList>
            <person name="Goeker M."/>
        </authorList>
    </citation>
    <scope>NUCLEOTIDE SEQUENCE [LARGE SCALE GENOMIC DNA]</scope>
    <source>
        <strain evidence="8 10">DSM 2261</strain>
    </source>
</reference>
<dbReference type="CDD" id="cd06171">
    <property type="entry name" value="Sigma70_r4"/>
    <property type="match status" value="1"/>
</dbReference>
<keyword evidence="2" id="KW-0805">Transcription regulation</keyword>
<feature type="domain" description="RNA polymerase sigma factor 70 region 4 type 2" evidence="6">
    <location>
        <begin position="126"/>
        <end position="177"/>
    </location>
</feature>
<dbReference type="InterPro" id="IPR041916">
    <property type="entry name" value="Anti_sigma_zinc_sf"/>
</dbReference>
<dbReference type="GO" id="GO:0003677">
    <property type="term" value="F:DNA binding"/>
    <property type="evidence" value="ECO:0007669"/>
    <property type="project" value="InterPro"/>
</dbReference>
<organism evidence="7 9">
    <name type="scientific">Archangium gephyra</name>
    <dbReference type="NCBI Taxonomy" id="48"/>
    <lineage>
        <taxon>Bacteria</taxon>
        <taxon>Pseudomonadati</taxon>
        <taxon>Myxococcota</taxon>
        <taxon>Myxococcia</taxon>
        <taxon>Myxococcales</taxon>
        <taxon>Cystobacterineae</taxon>
        <taxon>Archangiaceae</taxon>
        <taxon>Archangium</taxon>
    </lineage>
</organism>
<keyword evidence="3" id="KW-0731">Sigma factor</keyword>
<gene>
    <name evidence="7" type="ORF">AA314_06066</name>
    <name evidence="8" type="ORF">ATI61_101470</name>
</gene>
<dbReference type="InterPro" id="IPR039425">
    <property type="entry name" value="RNA_pol_sigma-70-like"/>
</dbReference>
<name>A0AAC8TG26_9BACT</name>
<dbReference type="GO" id="GO:0006352">
    <property type="term" value="P:DNA-templated transcription initiation"/>
    <property type="evidence" value="ECO:0007669"/>
    <property type="project" value="InterPro"/>
</dbReference>
<accession>A0AAC8TG26</accession>
<dbReference type="SUPFAM" id="SSF88659">
    <property type="entry name" value="Sigma3 and sigma4 domains of RNA polymerase sigma factors"/>
    <property type="match status" value="1"/>
</dbReference>
<comment type="similarity">
    <text evidence="1">Belongs to the sigma-70 factor family. ECF subfamily.</text>
</comment>
<dbReference type="InterPro" id="IPR007627">
    <property type="entry name" value="RNA_pol_sigma70_r2"/>
</dbReference>
<evidence type="ECO:0000313" key="10">
    <source>
        <dbReference type="Proteomes" id="UP000256345"/>
    </source>
</evidence>
<dbReference type="PANTHER" id="PTHR43133:SF51">
    <property type="entry name" value="RNA POLYMERASE SIGMA FACTOR"/>
    <property type="match status" value="1"/>
</dbReference>
<feature type="domain" description="RNA polymerase sigma-70 region 2" evidence="5">
    <location>
        <begin position="25"/>
        <end position="90"/>
    </location>
</feature>
<dbReference type="Pfam" id="PF04542">
    <property type="entry name" value="Sigma70_r2"/>
    <property type="match status" value="1"/>
</dbReference>
<dbReference type="EMBL" id="CP011509">
    <property type="protein sequence ID" value="AKJ04440.1"/>
    <property type="molecule type" value="Genomic_DNA"/>
</dbReference>
<evidence type="ECO:0000256" key="4">
    <source>
        <dbReference type="ARBA" id="ARBA00023163"/>
    </source>
</evidence>
<dbReference type="InterPro" id="IPR013325">
    <property type="entry name" value="RNA_pol_sigma_r2"/>
</dbReference>
<evidence type="ECO:0000256" key="1">
    <source>
        <dbReference type="ARBA" id="ARBA00010641"/>
    </source>
</evidence>
<dbReference type="Gene3D" id="1.10.10.10">
    <property type="entry name" value="Winged helix-like DNA-binding domain superfamily/Winged helix DNA-binding domain"/>
    <property type="match status" value="1"/>
</dbReference>
<dbReference type="Gene3D" id="1.10.1740.10">
    <property type="match status" value="1"/>
</dbReference>
<dbReference type="AlphaFoldDB" id="A0AAC8TG26"/>
<dbReference type="RefSeq" id="WP_047858266.1">
    <property type="nucleotide sequence ID" value="NZ_CP011509.1"/>
</dbReference>
<dbReference type="NCBIfam" id="TIGR02937">
    <property type="entry name" value="sigma70-ECF"/>
    <property type="match status" value="1"/>
</dbReference>
<dbReference type="SUPFAM" id="SSF88946">
    <property type="entry name" value="Sigma2 domain of RNA polymerase sigma factors"/>
    <property type="match status" value="1"/>
</dbReference>
<protein>
    <submittedName>
        <fullName evidence="8">RNA polymerase ECF family sigma subunit</fullName>
    </submittedName>
    <submittedName>
        <fullName evidence="7">RNA polymerase sigma-54 factor RpoN</fullName>
    </submittedName>
</protein>
<dbReference type="GO" id="GO:0016987">
    <property type="term" value="F:sigma factor activity"/>
    <property type="evidence" value="ECO:0007669"/>
    <property type="project" value="UniProtKB-KW"/>
</dbReference>
<dbReference type="Gene3D" id="1.10.10.1320">
    <property type="entry name" value="Anti-sigma factor, zinc-finger domain"/>
    <property type="match status" value="1"/>
</dbReference>
<evidence type="ECO:0000313" key="8">
    <source>
        <dbReference type="EMBL" id="REG37484.1"/>
    </source>
</evidence>
<sequence>MSTRTDEQLMEAARSGDDKAVDELLARHEKQVYRFGLRMCGSEEDAREVLQETLLAAFRGIHAFRGGAALSTWLYQVARTYCFRLRRRRAGAPEEFHPLDSPAATHVAVEEAAPDMAAHARQMGEVLQAAILALPEAWREVLILRDVEGLSAEEAAQVVGIEVRALKSRLHRARLQLREHLSTLMGESAQGQAQGCPELAQQLSEFAVQDVDQATCVRLEDHLSRCPRCAQACDSLKRTVSLCRRIPGDEVPAPVRAAVRQALARALPTGNDRDVKGT</sequence>
<dbReference type="KEGG" id="age:AA314_06066"/>
<dbReference type="InterPro" id="IPR013324">
    <property type="entry name" value="RNA_pol_sigma_r3/r4-like"/>
</dbReference>
<reference evidence="7 9" key="1">
    <citation type="submission" date="2015-05" db="EMBL/GenBank/DDBJ databases">
        <title>Genome assembly of Archangium gephyra DSM 2261.</title>
        <authorList>
            <person name="Sharma G."/>
            <person name="Subramanian S."/>
        </authorList>
    </citation>
    <scope>NUCLEOTIDE SEQUENCE [LARGE SCALE GENOMIC DNA]</scope>
    <source>
        <strain evidence="7 9">DSM 2261</strain>
    </source>
</reference>
<dbReference type="InterPro" id="IPR014284">
    <property type="entry name" value="RNA_pol_sigma-70_dom"/>
</dbReference>
<dbReference type="EMBL" id="QUMU01000001">
    <property type="protein sequence ID" value="REG37484.1"/>
    <property type="molecule type" value="Genomic_DNA"/>
</dbReference>
<dbReference type="Pfam" id="PF08281">
    <property type="entry name" value="Sigma70_r4_2"/>
    <property type="match status" value="1"/>
</dbReference>
<dbReference type="PANTHER" id="PTHR43133">
    <property type="entry name" value="RNA POLYMERASE ECF-TYPE SIGMA FACTO"/>
    <property type="match status" value="1"/>
</dbReference>
<dbReference type="Proteomes" id="UP000035579">
    <property type="component" value="Chromosome"/>
</dbReference>
<evidence type="ECO:0000313" key="9">
    <source>
        <dbReference type="Proteomes" id="UP000035579"/>
    </source>
</evidence>